<evidence type="ECO:0000313" key="3">
    <source>
        <dbReference type="EMBL" id="WUM19525.1"/>
    </source>
</evidence>
<dbReference type="Proteomes" id="UP001432128">
    <property type="component" value="Chromosome"/>
</dbReference>
<feature type="region of interest" description="Disordered" evidence="1">
    <location>
        <begin position="234"/>
        <end position="533"/>
    </location>
</feature>
<dbReference type="RefSeq" id="WP_328857020.1">
    <property type="nucleotide sequence ID" value="NZ_CP108021.1"/>
</dbReference>
<evidence type="ECO:0000256" key="1">
    <source>
        <dbReference type="SAM" id="MobiDB-lite"/>
    </source>
</evidence>
<dbReference type="EMBL" id="CP108021">
    <property type="protein sequence ID" value="WUM19525.1"/>
    <property type="molecule type" value="Genomic_DNA"/>
</dbReference>
<accession>A0AAU4K0D7</accession>
<gene>
    <name evidence="3" type="ORF">OG579_17740</name>
</gene>
<feature type="compositionally biased region" description="Low complexity" evidence="1">
    <location>
        <begin position="324"/>
        <end position="353"/>
    </location>
</feature>
<feature type="compositionally biased region" description="Gly residues" evidence="1">
    <location>
        <begin position="250"/>
        <end position="274"/>
    </location>
</feature>
<reference evidence="3 4" key="1">
    <citation type="submission" date="2022-10" db="EMBL/GenBank/DDBJ databases">
        <title>The complete genomes of actinobacterial strains from the NBC collection.</title>
        <authorList>
            <person name="Joergensen T.S."/>
            <person name="Alvarez Arevalo M."/>
            <person name="Sterndorff E.B."/>
            <person name="Faurdal D."/>
            <person name="Vuksanovic O."/>
            <person name="Mourched A.-S."/>
            <person name="Charusanti P."/>
            <person name="Shaw S."/>
            <person name="Blin K."/>
            <person name="Weber T."/>
        </authorList>
    </citation>
    <scope>NUCLEOTIDE SEQUENCE [LARGE SCALE GENOMIC DNA]</scope>
    <source>
        <strain evidence="3 4">NBC_00319</strain>
    </source>
</reference>
<organism evidence="3 4">
    <name type="scientific">Williamsia herbipolensis</name>
    <dbReference type="NCBI Taxonomy" id="1603258"/>
    <lineage>
        <taxon>Bacteria</taxon>
        <taxon>Bacillati</taxon>
        <taxon>Actinomycetota</taxon>
        <taxon>Actinomycetes</taxon>
        <taxon>Mycobacteriales</taxon>
        <taxon>Nocardiaceae</taxon>
        <taxon>Williamsia</taxon>
    </lineage>
</organism>
<dbReference type="InterPro" id="IPR057746">
    <property type="entry name" value="CpnT-like_N"/>
</dbReference>
<evidence type="ECO:0000259" key="2">
    <source>
        <dbReference type="Pfam" id="PF25547"/>
    </source>
</evidence>
<feature type="compositionally biased region" description="Low complexity" evidence="1">
    <location>
        <begin position="290"/>
        <end position="301"/>
    </location>
</feature>
<dbReference type="AlphaFoldDB" id="A0AAU4K0D7"/>
<keyword evidence="4" id="KW-1185">Reference proteome</keyword>
<proteinExistence type="predicted"/>
<dbReference type="KEGG" id="whr:OG579_17740"/>
<sequence length="533" mass="51446">MALPGYLGDVLGFIGGGFTYPEGDEDALGAMSDAYAAAADALEAAGLDVAAGSAGLQSVIAGQVHDAMAAYFDQISGSEGLAGVADNFSRCSTLCRLTAGSVAVAKGAYIGTLALFAIELYAALAAAPFTFGASMGVAAGEAVITGAMLRAIITELIENIVEHIAATGLKVIVREVGIEIATEAGKEAAIGATKELSEALIASRFFGDGVDPGKVLGAAVSSGAQGAVSGAVDGVGKRGLTGPSAHPDGSGRGGGSGDNGGSGDTGGSGHGDSGSGRVANHGAGSDGNTSSARPPAPDSASGTSPRGDHHDATAGGAPGPAAVPPASTGGDSRGASTPRPSSTPSSPDGRSPSVSTTSGHPGPPESATTRPPSETRPAPSEPSRAAPSQGGAGGRDGAPHTDTRSAPVRPEVQTDTPEDVMSGASGDVAGEQVAETWADDPSQPPVGVSSLPTAAIDSTDITGAVIEGHSPDLPLSGSPPLRTDGLAPFVQSIGPSAEASGSGPDPGASAELLPPSESSGLNLDTSDDPGSGR</sequence>
<feature type="domain" description="Outer membrane channel protein CpnT-like N-terminal" evidence="2">
    <location>
        <begin position="9"/>
        <end position="136"/>
    </location>
</feature>
<feature type="compositionally biased region" description="Low complexity" evidence="1">
    <location>
        <begin position="376"/>
        <end position="388"/>
    </location>
</feature>
<evidence type="ECO:0000313" key="4">
    <source>
        <dbReference type="Proteomes" id="UP001432128"/>
    </source>
</evidence>
<protein>
    <recommendedName>
        <fullName evidence="2">Outer membrane channel protein CpnT-like N-terminal domain-containing protein</fullName>
    </recommendedName>
</protein>
<feature type="compositionally biased region" description="Low complexity" evidence="1">
    <location>
        <begin position="471"/>
        <end position="481"/>
    </location>
</feature>
<name>A0AAU4K0D7_9NOCA</name>
<dbReference type="Pfam" id="PF25547">
    <property type="entry name" value="WXG100_2"/>
    <property type="match status" value="1"/>
</dbReference>